<feature type="compositionally biased region" description="Polar residues" evidence="3">
    <location>
        <begin position="156"/>
        <end position="166"/>
    </location>
</feature>
<dbReference type="InterPro" id="IPR029903">
    <property type="entry name" value="RmlD-like-bd"/>
</dbReference>
<gene>
    <name evidence="5" type="ORF">E6K81_17065</name>
</gene>
<dbReference type="AlphaFoldDB" id="A0A538TVH8"/>
<protein>
    <recommendedName>
        <fullName evidence="2">dTDP-4-dehydrorhamnose reductase</fullName>
        <ecNumber evidence="2">1.1.1.133</ecNumber>
    </recommendedName>
</protein>
<feature type="region of interest" description="Disordered" evidence="3">
    <location>
        <begin position="137"/>
        <end position="166"/>
    </location>
</feature>
<reference evidence="5 6" key="1">
    <citation type="journal article" date="2019" name="Nat. Microbiol.">
        <title>Mediterranean grassland soil C-N compound turnover is dependent on rainfall and depth, and is mediated by genomically divergent microorganisms.</title>
        <authorList>
            <person name="Diamond S."/>
            <person name="Andeer P.F."/>
            <person name="Li Z."/>
            <person name="Crits-Christoph A."/>
            <person name="Burstein D."/>
            <person name="Anantharaman K."/>
            <person name="Lane K.R."/>
            <person name="Thomas B.C."/>
            <person name="Pan C."/>
            <person name="Northen T.R."/>
            <person name="Banfield J.F."/>
        </authorList>
    </citation>
    <scope>NUCLEOTIDE SEQUENCE [LARGE SCALE GENOMIC DNA]</scope>
    <source>
        <strain evidence="5">WS_11</strain>
    </source>
</reference>
<dbReference type="UniPathway" id="UPA00124"/>
<dbReference type="Pfam" id="PF04321">
    <property type="entry name" value="RmlD_sub_bind"/>
    <property type="match status" value="1"/>
</dbReference>
<evidence type="ECO:0000259" key="4">
    <source>
        <dbReference type="Pfam" id="PF04321"/>
    </source>
</evidence>
<keyword evidence="2" id="KW-0521">NADP</keyword>
<feature type="non-terminal residue" evidence="5">
    <location>
        <position position="1"/>
    </location>
</feature>
<dbReference type="GO" id="GO:0008831">
    <property type="term" value="F:dTDP-4-dehydrorhamnose reductase activity"/>
    <property type="evidence" value="ECO:0007669"/>
    <property type="project" value="UniProtKB-EC"/>
</dbReference>
<comment type="pathway">
    <text evidence="2">Carbohydrate biosynthesis; dTDP-L-rhamnose biosynthesis.</text>
</comment>
<evidence type="ECO:0000256" key="2">
    <source>
        <dbReference type="RuleBase" id="RU364082"/>
    </source>
</evidence>
<feature type="domain" description="RmlD-like substrate binding" evidence="4">
    <location>
        <begin position="2"/>
        <end position="130"/>
    </location>
</feature>
<dbReference type="PANTHER" id="PTHR10491:SF4">
    <property type="entry name" value="METHIONINE ADENOSYLTRANSFERASE 2 SUBUNIT BETA"/>
    <property type="match status" value="1"/>
</dbReference>
<comment type="function">
    <text evidence="2">Catalyzes the reduction of dTDP-6-deoxy-L-lyxo-4-hexulose to yield dTDP-L-rhamnose.</text>
</comment>
<dbReference type="Gene3D" id="3.40.50.720">
    <property type="entry name" value="NAD(P)-binding Rossmann-like Domain"/>
    <property type="match status" value="1"/>
</dbReference>
<organism evidence="5 6">
    <name type="scientific">Eiseniibacteriota bacterium</name>
    <dbReference type="NCBI Taxonomy" id="2212470"/>
    <lineage>
        <taxon>Bacteria</taxon>
        <taxon>Candidatus Eiseniibacteriota</taxon>
    </lineage>
</organism>
<dbReference type="Proteomes" id="UP000319771">
    <property type="component" value="Unassembled WGS sequence"/>
</dbReference>
<dbReference type="InterPro" id="IPR005913">
    <property type="entry name" value="dTDP_dehydrorham_reduct"/>
</dbReference>
<keyword evidence="2" id="KW-0560">Oxidoreductase</keyword>
<evidence type="ECO:0000256" key="3">
    <source>
        <dbReference type="SAM" id="MobiDB-lite"/>
    </source>
</evidence>
<comment type="caution">
    <text evidence="5">The sequence shown here is derived from an EMBL/GenBank/DDBJ whole genome shotgun (WGS) entry which is preliminary data.</text>
</comment>
<proteinExistence type="inferred from homology"/>
<name>A0A538TVH8_UNCEI</name>
<dbReference type="InterPro" id="IPR036291">
    <property type="entry name" value="NAD(P)-bd_dom_sf"/>
</dbReference>
<comment type="similarity">
    <text evidence="1 2">Belongs to the dTDP-4-dehydrorhamnose reductase family.</text>
</comment>
<dbReference type="SUPFAM" id="SSF51735">
    <property type="entry name" value="NAD(P)-binding Rossmann-fold domains"/>
    <property type="match status" value="1"/>
</dbReference>
<dbReference type="EMBL" id="VBPB01000416">
    <property type="protein sequence ID" value="TMQ67634.1"/>
    <property type="molecule type" value="Genomic_DNA"/>
</dbReference>
<dbReference type="PANTHER" id="PTHR10491">
    <property type="entry name" value="DTDP-4-DEHYDRORHAMNOSE REDUCTASE"/>
    <property type="match status" value="1"/>
</dbReference>
<evidence type="ECO:0000313" key="5">
    <source>
        <dbReference type="EMBL" id="TMQ67634.1"/>
    </source>
</evidence>
<accession>A0A538TVH8</accession>
<evidence type="ECO:0000313" key="6">
    <source>
        <dbReference type="Proteomes" id="UP000319771"/>
    </source>
</evidence>
<sequence length="166" mass="17718">ARRANSVAPAVLARACAEAGARLVHVSTDYVFAGDGRRPYREDDPPAPRSVYGRTKLDGDRAVLSASEEFLVVRTSWLFGRGRNFIAAVLDQAAARRGGRDSGPLRVVDDQTGRPTYAVDLAEAIVVLAYLSGKTEPVEFSEPAPVAAEPPGYSESARSTGSRRAT</sequence>
<dbReference type="EC" id="1.1.1.133" evidence="2"/>
<evidence type="ECO:0000256" key="1">
    <source>
        <dbReference type="ARBA" id="ARBA00010944"/>
    </source>
</evidence>
<dbReference type="GO" id="GO:0019305">
    <property type="term" value="P:dTDP-rhamnose biosynthetic process"/>
    <property type="evidence" value="ECO:0007669"/>
    <property type="project" value="UniProtKB-UniPathway"/>
</dbReference>